<feature type="domain" description="EGF-like" evidence="4">
    <location>
        <begin position="708"/>
        <end position="744"/>
    </location>
</feature>
<dbReference type="Proteomes" id="UP000078046">
    <property type="component" value="Unassembled WGS sequence"/>
</dbReference>
<evidence type="ECO:0000256" key="2">
    <source>
        <dbReference type="PROSITE-ProRule" id="PRU00076"/>
    </source>
</evidence>
<dbReference type="EMBL" id="LWCA01000297">
    <property type="protein sequence ID" value="OAF69345.1"/>
    <property type="molecule type" value="Genomic_DNA"/>
</dbReference>
<keyword evidence="6" id="KW-1185">Reference proteome</keyword>
<comment type="caution">
    <text evidence="5">The sequence shown here is derived from an EMBL/GenBank/DDBJ whole genome shotgun (WGS) entry which is preliminary data.</text>
</comment>
<evidence type="ECO:0000259" key="3">
    <source>
        <dbReference type="PROSITE" id="PS50025"/>
    </source>
</evidence>
<dbReference type="SUPFAM" id="SSF49899">
    <property type="entry name" value="Concanavalin A-like lectins/glucanases"/>
    <property type="match status" value="3"/>
</dbReference>
<dbReference type="SMART" id="SM00181">
    <property type="entry name" value="EGF"/>
    <property type="match status" value="2"/>
</dbReference>
<dbReference type="Pfam" id="PF00008">
    <property type="entry name" value="EGF"/>
    <property type="match status" value="1"/>
</dbReference>
<evidence type="ECO:0000259" key="4">
    <source>
        <dbReference type="PROSITE" id="PS50026"/>
    </source>
</evidence>
<evidence type="ECO:0000256" key="1">
    <source>
        <dbReference type="ARBA" id="ARBA00023157"/>
    </source>
</evidence>
<organism evidence="5 6">
    <name type="scientific">Intoshia linei</name>
    <dbReference type="NCBI Taxonomy" id="1819745"/>
    <lineage>
        <taxon>Eukaryota</taxon>
        <taxon>Metazoa</taxon>
        <taxon>Spiralia</taxon>
        <taxon>Lophotrochozoa</taxon>
        <taxon>Mesozoa</taxon>
        <taxon>Orthonectida</taxon>
        <taxon>Rhopaluridae</taxon>
        <taxon>Intoshia</taxon>
    </lineage>
</organism>
<dbReference type="CDD" id="cd00110">
    <property type="entry name" value="LamG"/>
    <property type="match status" value="2"/>
</dbReference>
<accession>A0A177B4Z1</accession>
<keyword evidence="2" id="KW-0245">EGF-like domain</keyword>
<dbReference type="PROSITE" id="PS50026">
    <property type="entry name" value="EGF_3"/>
    <property type="match status" value="2"/>
</dbReference>
<dbReference type="InterPro" id="IPR000742">
    <property type="entry name" value="EGF"/>
</dbReference>
<comment type="caution">
    <text evidence="2">Lacks conserved residue(s) required for the propagation of feature annotation.</text>
</comment>
<dbReference type="CDD" id="cd00054">
    <property type="entry name" value="EGF_CA"/>
    <property type="match status" value="2"/>
</dbReference>
<feature type="domain" description="Laminin G" evidence="3">
    <location>
        <begin position="536"/>
        <end position="707"/>
    </location>
</feature>
<dbReference type="AlphaFoldDB" id="A0A177B4Z1"/>
<dbReference type="PANTHER" id="PTHR15036:SF49">
    <property type="entry name" value="AXOTACTIN"/>
    <property type="match status" value="1"/>
</dbReference>
<dbReference type="OrthoDB" id="26719at2759"/>
<dbReference type="Gene3D" id="2.60.120.200">
    <property type="match status" value="3"/>
</dbReference>
<dbReference type="Pfam" id="PF02210">
    <property type="entry name" value="Laminin_G_2"/>
    <property type="match status" value="2"/>
</dbReference>
<proteinExistence type="predicted"/>
<dbReference type="Gene3D" id="2.10.25.10">
    <property type="entry name" value="Laminin"/>
    <property type="match status" value="1"/>
</dbReference>
<feature type="domain" description="Laminin G" evidence="3">
    <location>
        <begin position="100"/>
        <end position="282"/>
    </location>
</feature>
<name>A0A177B4Z1_9BILA</name>
<dbReference type="GO" id="GO:0016020">
    <property type="term" value="C:membrane"/>
    <property type="evidence" value="ECO:0007669"/>
    <property type="project" value="UniProtKB-SubCell"/>
</dbReference>
<dbReference type="SMART" id="SM00282">
    <property type="entry name" value="LamG"/>
    <property type="match status" value="3"/>
</dbReference>
<dbReference type="InterPro" id="IPR001791">
    <property type="entry name" value="Laminin_G"/>
</dbReference>
<dbReference type="Gene3D" id="2.60.120.1000">
    <property type="match status" value="1"/>
</dbReference>
<evidence type="ECO:0000313" key="6">
    <source>
        <dbReference type="Proteomes" id="UP000078046"/>
    </source>
</evidence>
<keyword evidence="1" id="KW-1015">Disulfide bond</keyword>
<dbReference type="InterPro" id="IPR050372">
    <property type="entry name" value="Neurexin-related_CASP"/>
</dbReference>
<reference evidence="5 6" key="1">
    <citation type="submission" date="2016-04" db="EMBL/GenBank/DDBJ databases">
        <title>The genome of Intoshia linei affirms orthonectids as highly simplified spiralians.</title>
        <authorList>
            <person name="Mikhailov K.V."/>
            <person name="Slusarev G.S."/>
            <person name="Nikitin M.A."/>
            <person name="Logacheva M.D."/>
            <person name="Penin A."/>
            <person name="Aleoshin V."/>
            <person name="Panchin Y.V."/>
        </authorList>
    </citation>
    <scope>NUCLEOTIDE SEQUENCE [LARGE SCALE GENOMIC DNA]</scope>
    <source>
        <strain evidence="5">Intl2013</strain>
        <tissue evidence="5">Whole animal</tissue>
    </source>
</reference>
<feature type="domain" description="Laminin G" evidence="3">
    <location>
        <begin position="748"/>
        <end position="949"/>
    </location>
</feature>
<dbReference type="PANTHER" id="PTHR15036">
    <property type="entry name" value="PIKACHURIN-LIKE PROTEIN"/>
    <property type="match status" value="1"/>
</dbReference>
<feature type="domain" description="EGF-like" evidence="4">
    <location>
        <begin position="278"/>
        <end position="315"/>
    </location>
</feature>
<evidence type="ECO:0000313" key="5">
    <source>
        <dbReference type="EMBL" id="OAF69345.1"/>
    </source>
</evidence>
<protein>
    <submittedName>
        <fullName evidence="5">Cell recognition molecule Caspr5</fullName>
    </submittedName>
</protein>
<dbReference type="InterPro" id="IPR013320">
    <property type="entry name" value="ConA-like_dom_sf"/>
</dbReference>
<gene>
    <name evidence="5" type="ORF">A3Q56_02939</name>
</gene>
<sequence>MIRNKRFINITMDAFHDHVFVSGSFEKLNLDKIISIGAINPYKSGSSFKKLLSYKNFTGCLDRVWFDGIDMLENARIKEHRFEKNSDVIYNGCKISSISCLNFLTEESNIIANAMPSRFIHFEFDFRTYYTQCSILIHEMSEGKINIEIDKHGQISVYIEGSNKINIKSVIKRNDNYHNKDASLHTKSYSDGLWHTFILDGRSANAVEPAIFNITIDGLNYVSKRMMFYKTGKIYNVGGTNYAAAIVGFIGCIKNIYVGKEKINKWKSNSVNTESCRIVDRCTPNPCEHGGICHQNSFAFFCDCSRTGYEGSVCHKSMYSMSCDEVRRQNPTLKNMKTKIDYDDTGYMEPIEVNCIFFHDEKYSITEISHDSTHRLLIDGYQHPGSYIRNINYNNANEKHFDMITDRASKCEQFISYQCHNTRLLTTTGSHDKTKLTWGWWVGRYGKQLRYWGGGIEGLSMCQCGLIDECPSPNAPCTCDSGDSEEDLHDSGFLNYKEDLPVMQLRFGDSGDLKDHKYAFHKLGKLRCYDDDLYKDVITFFAIDSSIQLETFNTNFTTSSDIRFEFKTTASTGVIIHCKGQTHFIEISILDPNTIQFIFDAGDGAQTLTKVVAYRLNDDMWHTVHVERNHLNSLLKIDYQAQVTLDEPKNREFRYLQLSSKLYIGSSVDNSNGFIGCFRALVINGYIVNLKKIVDGFIKPYGVSTGCNAKCKQNPCLNGGICIEGYSFYKCDCAYTPFRGWNCGREVGIHFQSNWMVRYEFNKITGDISTDEENIIVGFSTEDKQGILMSIQNENGEYITIQVNNNDNKVLYLYINETLGGIRVVLDVGSERDELNNDIFDVDLANGQQHILKVKRSNRGRNLSIQVDDYPIARKYWNLHSSADTKLDFPKYIYFGRNSTDNIRGFKGCLFRIQFNNVYPFRRLFRNPSKNNLKFYPEEDGDRMIESMCGFEEVTPFEEPKYIRGAKEADLRNLEFDIFDLIVKENDNYLFIWGIE</sequence>
<dbReference type="PROSITE" id="PS50025">
    <property type="entry name" value="LAM_G_DOMAIN"/>
    <property type="match status" value="3"/>
</dbReference>